<keyword evidence="7" id="KW-0999">Mitochondrion inner membrane</keyword>
<keyword evidence="9" id="KW-1133">Transmembrane helix</keyword>
<comment type="caution">
    <text evidence="17">The sequence shown here is derived from an EMBL/GenBank/DDBJ whole genome shotgun (WGS) entry which is preliminary data.</text>
</comment>
<protein>
    <recommendedName>
        <fullName evidence="16">Calcium uniporter protein C-terminal domain-containing protein</fullName>
    </recommendedName>
</protein>
<dbReference type="EMBL" id="JASFZW010000001">
    <property type="protein sequence ID" value="KAK2080321.1"/>
    <property type="molecule type" value="Genomic_DNA"/>
</dbReference>
<reference evidence="17" key="1">
    <citation type="submission" date="2021-01" db="EMBL/GenBank/DDBJ databases">
        <authorList>
            <person name="Eckstrom K.M.E."/>
        </authorList>
    </citation>
    <scope>NUCLEOTIDE SEQUENCE</scope>
    <source>
        <strain evidence="17">UVCC 0001</strain>
    </source>
</reference>
<evidence type="ECO:0000313" key="18">
    <source>
        <dbReference type="Proteomes" id="UP001255856"/>
    </source>
</evidence>
<dbReference type="Proteomes" id="UP001255856">
    <property type="component" value="Unassembled WGS sequence"/>
</dbReference>
<dbReference type="PANTHER" id="PTHR13462">
    <property type="entry name" value="CALCIUM UNIPORTER PROTEIN, MITOCHONDRIAL"/>
    <property type="match status" value="1"/>
</dbReference>
<proteinExistence type="inferred from homology"/>
<evidence type="ECO:0000256" key="5">
    <source>
        <dbReference type="ARBA" id="ARBA00022673"/>
    </source>
</evidence>
<keyword evidence="11" id="KW-0496">Mitochondrion</keyword>
<evidence type="ECO:0000256" key="2">
    <source>
        <dbReference type="ARBA" id="ARBA00005653"/>
    </source>
</evidence>
<dbReference type="InterPro" id="IPR039055">
    <property type="entry name" value="MCU_fam"/>
</dbReference>
<dbReference type="GO" id="GO:0036444">
    <property type="term" value="P:calcium import into the mitochondrion"/>
    <property type="evidence" value="ECO:0007669"/>
    <property type="project" value="TreeGrafter"/>
</dbReference>
<dbReference type="Pfam" id="PF04678">
    <property type="entry name" value="MCU"/>
    <property type="match status" value="1"/>
</dbReference>
<keyword evidence="8" id="KW-0106">Calcium</keyword>
<feature type="domain" description="Calcium uniporter protein C-terminal" evidence="16">
    <location>
        <begin position="63"/>
        <end position="159"/>
    </location>
</feature>
<evidence type="ECO:0000256" key="3">
    <source>
        <dbReference type="ARBA" id="ARBA00022448"/>
    </source>
</evidence>
<dbReference type="InterPro" id="IPR006769">
    <property type="entry name" value="MCU_C"/>
</dbReference>
<name>A0AAD9IME3_PROWI</name>
<dbReference type="GO" id="GO:0051560">
    <property type="term" value="P:mitochondrial calcium ion homeostasis"/>
    <property type="evidence" value="ECO:0007669"/>
    <property type="project" value="InterPro"/>
</dbReference>
<accession>A0AAD9IME3</accession>
<keyword evidence="6" id="KW-0812">Transmembrane</keyword>
<dbReference type="PANTHER" id="PTHR13462:SF10">
    <property type="entry name" value="CALCIUM UNIPORTER PROTEIN, MITOCHONDRIAL"/>
    <property type="match status" value="1"/>
</dbReference>
<evidence type="ECO:0000256" key="8">
    <source>
        <dbReference type="ARBA" id="ARBA00022837"/>
    </source>
</evidence>
<dbReference type="GO" id="GO:0015292">
    <property type="term" value="F:uniporter activity"/>
    <property type="evidence" value="ECO:0007669"/>
    <property type="project" value="TreeGrafter"/>
</dbReference>
<evidence type="ECO:0000256" key="14">
    <source>
        <dbReference type="ARBA" id="ARBA00036634"/>
    </source>
</evidence>
<keyword evidence="4" id="KW-0109">Calcium transport</keyword>
<evidence type="ECO:0000256" key="12">
    <source>
        <dbReference type="ARBA" id="ARBA00023136"/>
    </source>
</evidence>
<comment type="similarity">
    <text evidence="2">Belongs to the MCU (TC 1.A.77) family.</text>
</comment>
<organism evidence="17 18">
    <name type="scientific">Prototheca wickerhamii</name>
    <dbReference type="NCBI Taxonomy" id="3111"/>
    <lineage>
        <taxon>Eukaryota</taxon>
        <taxon>Viridiplantae</taxon>
        <taxon>Chlorophyta</taxon>
        <taxon>core chlorophytes</taxon>
        <taxon>Trebouxiophyceae</taxon>
        <taxon>Chlorellales</taxon>
        <taxon>Chlorellaceae</taxon>
        <taxon>Prototheca</taxon>
    </lineage>
</organism>
<evidence type="ECO:0000256" key="6">
    <source>
        <dbReference type="ARBA" id="ARBA00022692"/>
    </source>
</evidence>
<dbReference type="AlphaFoldDB" id="A0AAD9IME3"/>
<comment type="catalytic activity">
    <reaction evidence="14">
        <text>Ca(2+)(in) = Ca(2+)(out)</text>
        <dbReference type="Rhea" id="RHEA:29671"/>
        <dbReference type="ChEBI" id="CHEBI:29108"/>
    </reaction>
</comment>
<keyword evidence="5" id="KW-0107">Calcium channel</keyword>
<keyword evidence="18" id="KW-1185">Reference proteome</keyword>
<gene>
    <name evidence="17" type="ORF">QBZ16_000174</name>
</gene>
<evidence type="ECO:0000256" key="13">
    <source>
        <dbReference type="ARBA" id="ARBA00023303"/>
    </source>
</evidence>
<evidence type="ECO:0000256" key="11">
    <source>
        <dbReference type="ARBA" id="ARBA00023128"/>
    </source>
</evidence>
<keyword evidence="13" id="KW-0407">Ion channel</keyword>
<feature type="coiled-coil region" evidence="15">
    <location>
        <begin position="96"/>
        <end position="123"/>
    </location>
</feature>
<dbReference type="GO" id="GO:1990246">
    <property type="term" value="C:uniplex complex"/>
    <property type="evidence" value="ECO:0007669"/>
    <property type="project" value="TreeGrafter"/>
</dbReference>
<evidence type="ECO:0000259" key="16">
    <source>
        <dbReference type="Pfam" id="PF04678"/>
    </source>
</evidence>
<keyword evidence="15" id="KW-0175">Coiled coil</keyword>
<evidence type="ECO:0000256" key="10">
    <source>
        <dbReference type="ARBA" id="ARBA00023065"/>
    </source>
</evidence>
<evidence type="ECO:0000256" key="9">
    <source>
        <dbReference type="ARBA" id="ARBA00022989"/>
    </source>
</evidence>
<keyword evidence="10" id="KW-0406">Ion transport</keyword>
<evidence type="ECO:0000256" key="7">
    <source>
        <dbReference type="ARBA" id="ARBA00022792"/>
    </source>
</evidence>
<evidence type="ECO:0000256" key="1">
    <source>
        <dbReference type="ARBA" id="ARBA00004448"/>
    </source>
</evidence>
<comment type="subcellular location">
    <subcellularLocation>
        <location evidence="1">Mitochondrion inner membrane</location>
        <topology evidence="1">Multi-pass membrane protein</topology>
    </subcellularLocation>
</comment>
<evidence type="ECO:0000256" key="4">
    <source>
        <dbReference type="ARBA" id="ARBA00022568"/>
    </source>
</evidence>
<dbReference type="GO" id="GO:0005262">
    <property type="term" value="F:calcium channel activity"/>
    <property type="evidence" value="ECO:0007669"/>
    <property type="project" value="UniProtKB-KW"/>
</dbReference>
<keyword evidence="3" id="KW-0813">Transport</keyword>
<evidence type="ECO:0000313" key="17">
    <source>
        <dbReference type="EMBL" id="KAK2080321.1"/>
    </source>
</evidence>
<keyword evidence="12" id="KW-0472">Membrane</keyword>
<sequence>MLRRLVAPSLRAVLENVRAQEFLGELRALKKQHRVMSHPKFLGHYMKSTKTADSESAERACAALSTSGLILQHGPVVYLHPEEIARSVMQVLPHQAEVLRAELADVERELGALKTQRLQIERRVAWRRWAGQSLGLGLILLPWAVLFRLTYWDLSWDVVVSSRVRVGGDDQDPLGRVGAHGQNLSTWRPSAPSFLSTFV</sequence>
<evidence type="ECO:0000256" key="15">
    <source>
        <dbReference type="SAM" id="Coils"/>
    </source>
</evidence>